<dbReference type="EMBL" id="MU825442">
    <property type="protein sequence ID" value="KAJ7389074.1"/>
    <property type="molecule type" value="Genomic_DNA"/>
</dbReference>
<name>A0A9W9ZXQ3_9CNID</name>
<proteinExistence type="predicted"/>
<keyword evidence="2" id="KW-1185">Reference proteome</keyword>
<dbReference type="Proteomes" id="UP001163046">
    <property type="component" value="Unassembled WGS sequence"/>
</dbReference>
<reference evidence="1" key="1">
    <citation type="submission" date="2023-01" db="EMBL/GenBank/DDBJ databases">
        <title>Genome assembly of the deep-sea coral Lophelia pertusa.</title>
        <authorList>
            <person name="Herrera S."/>
            <person name="Cordes E."/>
        </authorList>
    </citation>
    <scope>NUCLEOTIDE SEQUENCE</scope>
    <source>
        <strain evidence="1">USNM1676648</strain>
        <tissue evidence="1">Polyp</tissue>
    </source>
</reference>
<dbReference type="OrthoDB" id="425824at2759"/>
<sequence>MQLETKLFNTVKDLYLTKSRALEHIRRLFDTCKRKRVQPMLYYTGHGETGTGNWCFADGTISIQEIVDSLPGGTYYPMIFSDACYSGHWANFCVEKNIGCFHCLAACPEYSTAIDTEGEGGDLTLFMTGKKPRPSTEPMYSGGRLRDFPITSGYDSVDYTGFISSHIRNSQKILISQSMCYGTFGGCFAPSKRYSPRPALTWVIRKNYDTFLELVRETVDIDQWKKKYNDGFKITACAARGSTFYVIMTKDTEEYKGKAQSWFTRSTWAEAINEIGEKYKEGKVITGLCYSSGLGMYGVVMTGKPEGQCYHRSDDAIARSKWMDEKFKEGYHPTIIFKDPTNRKILVVMTEDQNRSGLGYNCTFSQKIVFSR</sequence>
<evidence type="ECO:0000313" key="2">
    <source>
        <dbReference type="Proteomes" id="UP001163046"/>
    </source>
</evidence>
<comment type="caution">
    <text evidence="1">The sequence shown here is derived from an EMBL/GenBank/DDBJ whole genome shotgun (WGS) entry which is preliminary data.</text>
</comment>
<protein>
    <submittedName>
        <fullName evidence="1">Uncharacterized protein</fullName>
    </submittedName>
</protein>
<dbReference type="AlphaFoldDB" id="A0A9W9ZXQ3"/>
<accession>A0A9W9ZXQ3</accession>
<gene>
    <name evidence="1" type="ORF">OS493_033936</name>
</gene>
<organism evidence="1 2">
    <name type="scientific">Desmophyllum pertusum</name>
    <dbReference type="NCBI Taxonomy" id="174260"/>
    <lineage>
        <taxon>Eukaryota</taxon>
        <taxon>Metazoa</taxon>
        <taxon>Cnidaria</taxon>
        <taxon>Anthozoa</taxon>
        <taxon>Hexacorallia</taxon>
        <taxon>Scleractinia</taxon>
        <taxon>Caryophylliina</taxon>
        <taxon>Caryophylliidae</taxon>
        <taxon>Desmophyllum</taxon>
    </lineage>
</organism>
<evidence type="ECO:0000313" key="1">
    <source>
        <dbReference type="EMBL" id="KAJ7389074.1"/>
    </source>
</evidence>